<dbReference type="RefSeq" id="WP_036309579.1">
    <property type="nucleotide sequence ID" value="NZ_JFYO01000002.1"/>
</dbReference>
<accession>A0A031FY39</accession>
<comment type="caution">
    <text evidence="1">The sequence shown here is derived from an EMBL/GenBank/DDBJ whole genome shotgun (WGS) entry which is preliminary data.</text>
</comment>
<dbReference type="AlphaFoldDB" id="A0A031FY39"/>
<protein>
    <submittedName>
        <fullName evidence="1">Coenzyme F390 synthetase</fullName>
    </submittedName>
</protein>
<dbReference type="EMBL" id="JFYO01000002">
    <property type="protein sequence ID" value="EZP29162.1"/>
    <property type="molecule type" value="Genomic_DNA"/>
</dbReference>
<name>A0A031FY39_9MICO</name>
<keyword evidence="2" id="KW-1185">Reference proteome</keyword>
<evidence type="ECO:0000313" key="1">
    <source>
        <dbReference type="EMBL" id="EZP29162.1"/>
    </source>
</evidence>
<dbReference type="OrthoDB" id="5101113at2"/>
<sequence length="316" mass="34276">MPRPSTLSDYLDGLSAARRDLFARLSEEVAAIETPEEITRLVFRAGQTDHPEYDDAEVVFWKAVDQLYLQAAVSDGDLPILFWGFHTIDLLGRRHSKGVLVTDRTVYVEGVDELDPRPFSLASLGTSEVRIDGAALRIGDAAVDLAPTERVLAVDERPAVARYVSAVIDTVRGTVAVADQRVEAPATVEELVLASRLSSDFLLPSRPKNAKGIAKLAAKWKLPASERVLVSLSSATFVGVYGIAITDAALYSRDLMEDLDRTPLDEIGAITWDAEAKGFRVTPNHLAPTLPGINDDNRDYVAALLTSLVRSAAHTG</sequence>
<dbReference type="Proteomes" id="UP000024001">
    <property type="component" value="Unassembled WGS sequence"/>
</dbReference>
<proteinExistence type="predicted"/>
<organism evidence="1 2">
    <name type="scientific">Microbacterium oleivorans</name>
    <dbReference type="NCBI Taxonomy" id="273677"/>
    <lineage>
        <taxon>Bacteria</taxon>
        <taxon>Bacillati</taxon>
        <taxon>Actinomycetota</taxon>
        <taxon>Actinomycetes</taxon>
        <taxon>Micrococcales</taxon>
        <taxon>Microbacteriaceae</taxon>
        <taxon>Microbacterium</taxon>
    </lineage>
</organism>
<gene>
    <name evidence="1" type="ORF">BW34_00679</name>
</gene>
<reference evidence="1 2" key="1">
    <citation type="submission" date="2014-03" db="EMBL/GenBank/DDBJ databases">
        <title>Draft Genome Sequences of 13 Willow Endophytes.</title>
        <authorList>
            <person name="Gan H.Y."/>
            <person name="Gan H.M."/>
            <person name="Savka M.A."/>
            <person name="Hudson A.O."/>
        </authorList>
    </citation>
    <scope>NUCLEOTIDE SEQUENCE [LARGE SCALE GENOMIC DNA]</scope>
    <source>
        <strain evidence="1 2">RIT293</strain>
    </source>
</reference>
<evidence type="ECO:0000313" key="2">
    <source>
        <dbReference type="Proteomes" id="UP000024001"/>
    </source>
</evidence>
<dbReference type="PATRIC" id="fig|273677.3.peg.664"/>